<feature type="compositionally biased region" description="Basic and acidic residues" evidence="1">
    <location>
        <begin position="108"/>
        <end position="120"/>
    </location>
</feature>
<feature type="region of interest" description="Disordered" evidence="1">
    <location>
        <begin position="1"/>
        <end position="124"/>
    </location>
</feature>
<dbReference type="GO" id="GO:0016020">
    <property type="term" value="C:membrane"/>
    <property type="evidence" value="ECO:0007669"/>
    <property type="project" value="InterPro"/>
</dbReference>
<dbReference type="OrthoDB" id="72441at2759"/>
<evidence type="ECO:0000256" key="1">
    <source>
        <dbReference type="SAM" id="MobiDB-lite"/>
    </source>
</evidence>
<gene>
    <name evidence="3" type="ORF">B0A49_11755</name>
</gene>
<organism evidence="3 4">
    <name type="scientific">Cryomyces minteri</name>
    <dbReference type="NCBI Taxonomy" id="331657"/>
    <lineage>
        <taxon>Eukaryota</taxon>
        <taxon>Fungi</taxon>
        <taxon>Dikarya</taxon>
        <taxon>Ascomycota</taxon>
        <taxon>Pezizomycotina</taxon>
        <taxon>Dothideomycetes</taxon>
        <taxon>Dothideomycetes incertae sedis</taxon>
        <taxon>Cryomyces</taxon>
    </lineage>
</organism>
<accession>A0A4U0VTM3</accession>
<feature type="compositionally biased region" description="Low complexity" evidence="1">
    <location>
        <begin position="477"/>
        <end position="492"/>
    </location>
</feature>
<reference evidence="3 4" key="1">
    <citation type="submission" date="2017-03" db="EMBL/GenBank/DDBJ databases">
        <title>Genomes of endolithic fungi from Antarctica.</title>
        <authorList>
            <person name="Coleine C."/>
            <person name="Masonjones S."/>
            <person name="Stajich J.E."/>
        </authorList>
    </citation>
    <scope>NUCLEOTIDE SEQUENCE [LARGE SCALE GENOMIC DNA]</scope>
    <source>
        <strain evidence="3 4">CCFEE 5187</strain>
    </source>
</reference>
<evidence type="ECO:0000313" key="3">
    <source>
        <dbReference type="EMBL" id="TKA52898.1"/>
    </source>
</evidence>
<dbReference type="SMART" id="SM00694">
    <property type="entry name" value="DysFC"/>
    <property type="match status" value="1"/>
</dbReference>
<feature type="compositionally biased region" description="Basic and acidic residues" evidence="1">
    <location>
        <begin position="48"/>
        <end position="57"/>
    </location>
</feature>
<keyword evidence="4" id="KW-1185">Reference proteome</keyword>
<dbReference type="EMBL" id="NAJN01002419">
    <property type="protein sequence ID" value="TKA52898.1"/>
    <property type="molecule type" value="Genomic_DNA"/>
</dbReference>
<protein>
    <recommendedName>
        <fullName evidence="2">Peroxin/Ferlin domain-containing protein</fullName>
    </recommendedName>
</protein>
<feature type="compositionally biased region" description="Basic and acidic residues" evidence="1">
    <location>
        <begin position="553"/>
        <end position="574"/>
    </location>
</feature>
<feature type="compositionally biased region" description="Polar residues" evidence="1">
    <location>
        <begin position="463"/>
        <end position="473"/>
    </location>
</feature>
<evidence type="ECO:0000259" key="2">
    <source>
        <dbReference type="SMART" id="SM00694"/>
    </source>
</evidence>
<feature type="region of interest" description="Disordered" evidence="1">
    <location>
        <begin position="457"/>
        <end position="584"/>
    </location>
</feature>
<proteinExistence type="predicted"/>
<feature type="compositionally biased region" description="Polar residues" evidence="1">
    <location>
        <begin position="15"/>
        <end position="24"/>
    </location>
</feature>
<feature type="compositionally biased region" description="Polar residues" evidence="1">
    <location>
        <begin position="493"/>
        <end position="503"/>
    </location>
</feature>
<comment type="caution">
    <text evidence="3">The sequence shown here is derived from an EMBL/GenBank/DDBJ whole genome shotgun (WGS) entry which is preliminary data.</text>
</comment>
<feature type="domain" description="Peroxin/Ferlin" evidence="2">
    <location>
        <begin position="219"/>
        <end position="255"/>
    </location>
</feature>
<feature type="compositionally biased region" description="Basic and acidic residues" evidence="1">
    <location>
        <begin position="504"/>
        <end position="523"/>
    </location>
</feature>
<evidence type="ECO:0000313" key="4">
    <source>
        <dbReference type="Proteomes" id="UP000308768"/>
    </source>
</evidence>
<sequence>MPASDSGLHIHHAHSTPTASTSDQILLIDQTRSPDEPPTEPTSDTEDPNPRKSDTALHRKWTRGSLQQQLARRKYAKWQEENIDNGQPESSEGGRKQEASDLEPETSVDDRTHVYGEGRPRRGRRKVKGLLGSKKERLKAANEHAEIDILYENQRGSFFFGIPLFSQNSLLNFDPKPWLNVHWKPSPVDITNAQVPDPSWEWAWKSWYVDMSHDVDEEGWEYSFSFQKGFSWHGTHPWLHSFVRRRRWLRKRVKKHTHHARATTTSGRRNEEAHMLNADYFTIHSHTSRSRESSRGTSLIRSSSASKLGAFSDDSASTEQIDIRDIGSLMRHLKRAAIDREKIVAVRTFMEQGGDELYYLAEQMPTIMTSFIFQNSRRQLLTTLLRTFDAASQHRAAHAQHGSPEDDDEKRTIDNLLNAVRAADEQVRRLEYWSDIRDMARRGETLGAADADAGWDEHEWSGLDSSGPASNERSTAKEAASAGAEHGGANAATLSDNAASGSETRARDKDGDKAKRVAFHPDSDSDCDSDAAPRPAPPATERPTADPQPRAAAAEEQRKFLAEDKASKRADKGKGRAQPPQNRV</sequence>
<dbReference type="AlphaFoldDB" id="A0A4U0VTM3"/>
<dbReference type="Proteomes" id="UP000308768">
    <property type="component" value="Unassembled WGS sequence"/>
</dbReference>
<dbReference type="InterPro" id="IPR006614">
    <property type="entry name" value="Peroxin/Ferlin"/>
</dbReference>
<dbReference type="STRING" id="331657.A0A4U0VTM3"/>
<name>A0A4U0VTM3_9PEZI</name>